<dbReference type="PANTHER" id="PTHR37306:SF1">
    <property type="entry name" value="COLICIN V PRODUCTION PROTEIN"/>
    <property type="match status" value="1"/>
</dbReference>
<evidence type="ECO:0000256" key="3">
    <source>
        <dbReference type="ARBA" id="ARBA00022989"/>
    </source>
</evidence>
<dbReference type="AlphaFoldDB" id="A0A0N8H9C9"/>
<organism evidence="6 7">
    <name type="scientific">Jiulongibacter sediminis</name>
    <dbReference type="NCBI Taxonomy" id="1605367"/>
    <lineage>
        <taxon>Bacteria</taxon>
        <taxon>Pseudomonadati</taxon>
        <taxon>Bacteroidota</taxon>
        <taxon>Cytophagia</taxon>
        <taxon>Cytophagales</taxon>
        <taxon>Leadbetterellaceae</taxon>
        <taxon>Jiulongibacter</taxon>
    </lineage>
</organism>
<dbReference type="GO" id="GO:0016020">
    <property type="term" value="C:membrane"/>
    <property type="evidence" value="ECO:0007669"/>
    <property type="project" value="UniProtKB-SubCell"/>
</dbReference>
<dbReference type="RefSeq" id="WP_131458454.1">
    <property type="nucleotide sequence ID" value="NZ_JXSZ01000013.1"/>
</dbReference>
<evidence type="ECO:0000313" key="7">
    <source>
        <dbReference type="Proteomes" id="UP000050454"/>
    </source>
</evidence>
<dbReference type="Proteomes" id="UP000050454">
    <property type="component" value="Unassembled WGS sequence"/>
</dbReference>
<evidence type="ECO:0000313" key="6">
    <source>
        <dbReference type="EMBL" id="KPM47020.1"/>
    </source>
</evidence>
<comment type="subcellular location">
    <subcellularLocation>
        <location evidence="1">Membrane</location>
        <topology evidence="1">Multi-pass membrane protein</topology>
    </subcellularLocation>
</comment>
<keyword evidence="3 5" id="KW-1133">Transmembrane helix</keyword>
<feature type="transmembrane region" description="Helical" evidence="5">
    <location>
        <begin position="103"/>
        <end position="124"/>
    </location>
</feature>
<evidence type="ECO:0000256" key="1">
    <source>
        <dbReference type="ARBA" id="ARBA00004141"/>
    </source>
</evidence>
<dbReference type="PANTHER" id="PTHR37306">
    <property type="entry name" value="COLICIN V PRODUCTION PROTEIN"/>
    <property type="match status" value="1"/>
</dbReference>
<evidence type="ECO:0000256" key="5">
    <source>
        <dbReference type="SAM" id="Phobius"/>
    </source>
</evidence>
<comment type="caution">
    <text evidence="6">The sequence shown here is derived from an EMBL/GenBank/DDBJ whole genome shotgun (WGS) entry which is preliminary data.</text>
</comment>
<dbReference type="InterPro" id="IPR003825">
    <property type="entry name" value="Colicin-V_CvpA"/>
</dbReference>
<evidence type="ECO:0008006" key="8">
    <source>
        <dbReference type="Google" id="ProtNLM"/>
    </source>
</evidence>
<dbReference type="Pfam" id="PF02674">
    <property type="entry name" value="Colicin_V"/>
    <property type="match status" value="1"/>
</dbReference>
<reference evidence="6 7" key="1">
    <citation type="submission" date="2015-07" db="EMBL/GenBank/DDBJ databases">
        <title>The draft genome sequence of Leadbetterella sp. JN14-9.</title>
        <authorList>
            <person name="Liu Y."/>
            <person name="Du J."/>
            <person name="Shao Z."/>
        </authorList>
    </citation>
    <scope>NUCLEOTIDE SEQUENCE [LARGE SCALE GENOMIC DNA]</scope>
    <source>
        <strain evidence="6 7">JN14-9</strain>
    </source>
</reference>
<dbReference type="OrthoDB" id="9799585at2"/>
<keyword evidence="2 5" id="KW-0812">Transmembrane</keyword>
<gene>
    <name evidence="6" type="ORF">AFM12_17490</name>
</gene>
<accession>A0A0N8H9C9</accession>
<feature type="transmembrane region" description="Helical" evidence="5">
    <location>
        <begin position="24"/>
        <end position="44"/>
    </location>
</feature>
<protein>
    <recommendedName>
        <fullName evidence="8">Colicin V production protein</fullName>
    </recommendedName>
</protein>
<dbReference type="GO" id="GO:0009403">
    <property type="term" value="P:toxin biosynthetic process"/>
    <property type="evidence" value="ECO:0007669"/>
    <property type="project" value="InterPro"/>
</dbReference>
<keyword evidence="4 5" id="KW-0472">Membrane</keyword>
<keyword evidence="7" id="KW-1185">Reference proteome</keyword>
<evidence type="ECO:0000256" key="4">
    <source>
        <dbReference type="ARBA" id="ARBA00023136"/>
    </source>
</evidence>
<dbReference type="EMBL" id="LGTQ01000013">
    <property type="protein sequence ID" value="KPM47020.1"/>
    <property type="molecule type" value="Genomic_DNA"/>
</dbReference>
<proteinExistence type="predicted"/>
<evidence type="ECO:0000256" key="2">
    <source>
        <dbReference type="ARBA" id="ARBA00022692"/>
    </source>
</evidence>
<feature type="transmembrane region" description="Helical" evidence="5">
    <location>
        <begin position="64"/>
        <end position="82"/>
    </location>
</feature>
<sequence>MNSIDILLLIPIIMGAYTGFKRGLLVEVIGILALVIAIVFGFRYLGLGMDLIGEFTGVDMSGKVMPYLSFLLIFFPTIFFVNKLGWAFRKALRLTFLGTMDGIAGAALGAFLWFFGLSSLLWLASTVGLGLPQNLVAESEVYPILEGFAPNIIERLRGILPSAGEIFDQFQELKESAMERA</sequence>
<name>A0A0N8H9C9_9BACT</name>
<dbReference type="STRING" id="1605367.AFM12_17490"/>